<dbReference type="InterPro" id="IPR016181">
    <property type="entry name" value="Acyl_CoA_acyltransferase"/>
</dbReference>
<dbReference type="HOGENOM" id="CLU_1691612_0_0_2"/>
<dbReference type="KEGG" id="aho:Ahos_0349"/>
<evidence type="ECO:0000313" key="2">
    <source>
        <dbReference type="EMBL" id="AEE93240.1"/>
    </source>
</evidence>
<evidence type="ECO:0000259" key="1">
    <source>
        <dbReference type="PROSITE" id="PS51186"/>
    </source>
</evidence>
<name>F4B5E6_ACIHW</name>
<organism evidence="2 3">
    <name type="scientific">Acidianus hospitalis (strain W1)</name>
    <dbReference type="NCBI Taxonomy" id="933801"/>
    <lineage>
        <taxon>Archaea</taxon>
        <taxon>Thermoproteota</taxon>
        <taxon>Thermoprotei</taxon>
        <taxon>Sulfolobales</taxon>
        <taxon>Sulfolobaceae</taxon>
        <taxon>Acidianus</taxon>
    </lineage>
</organism>
<accession>F4B5E6</accession>
<dbReference type="InterPro" id="IPR000182">
    <property type="entry name" value="GNAT_dom"/>
</dbReference>
<feature type="domain" description="N-acetyltransferase" evidence="1">
    <location>
        <begin position="21"/>
        <end position="164"/>
    </location>
</feature>
<protein>
    <submittedName>
        <fullName evidence="2">GCN5-related N-acetyltransferase</fullName>
    </submittedName>
</protein>
<dbReference type="Proteomes" id="UP000008458">
    <property type="component" value="Chromosome"/>
</dbReference>
<reference key="2">
    <citation type="journal article" date="2011" name="Extremophiles">
        <title>Genomic analyses of Acidianus hospitalis W1 a host for studying crenarchaeal virus and plasmid life cycles.</title>
        <authorList>
            <person name="You X.Y."/>
            <person name="Liu C."/>
            <person name="Wang S.Y."/>
            <person name="Jiang C.Y."/>
            <person name="Shah S.A."/>
            <person name="Prangishvili D."/>
            <person name="Liu S.J."/>
            <person name="Garrett R.A."/>
        </authorList>
    </citation>
    <scope>NUCLEOTIDE SEQUENCE</scope>
    <source>
        <strain>W1</strain>
    </source>
</reference>
<dbReference type="Pfam" id="PF00583">
    <property type="entry name" value="Acetyltransf_1"/>
    <property type="match status" value="1"/>
</dbReference>
<dbReference type="EMBL" id="CP002535">
    <property type="protein sequence ID" value="AEE93240.1"/>
    <property type="molecule type" value="Genomic_DNA"/>
</dbReference>
<reference evidence="2 3" key="1">
    <citation type="journal article" date="2011" name="Extremophiles">
        <title>Genomic analysis of Acidianus hospitalis W1 a host for studying crenarchaeal virus and plasmid life cycles.</title>
        <authorList>
            <person name="You X.Y."/>
            <person name="Liu C."/>
            <person name="Wang S.Y."/>
            <person name="Jiang C.Y."/>
            <person name="Shah S.A."/>
            <person name="Prangishvili D."/>
            <person name="She Q."/>
            <person name="Liu S.J."/>
            <person name="Garrett R.A."/>
        </authorList>
    </citation>
    <scope>NUCLEOTIDE SEQUENCE [LARGE SCALE GENOMIC DNA]</scope>
    <source>
        <strain evidence="2 3">W1</strain>
    </source>
</reference>
<dbReference type="CDD" id="cd04301">
    <property type="entry name" value="NAT_SF"/>
    <property type="match status" value="1"/>
</dbReference>
<proteinExistence type="predicted"/>
<evidence type="ECO:0000313" key="3">
    <source>
        <dbReference type="Proteomes" id="UP000008458"/>
    </source>
</evidence>
<dbReference type="InterPro" id="IPR050276">
    <property type="entry name" value="MshD_Acetyltransferase"/>
</dbReference>
<sequence>MTRNKDSNMYLNFHSKVLCMKEIVMKKADDWRKVYELYSRLSNEDLYLRFFHYYRPSEEEVRKLVTEQEDHITIIAEDEEGKVIAEGTIYDDGEFSLVVDPNFRMRGIGTAMVEKLIELGKEMGLKKIRFYTLPENIPMIKIGKKLGFKLTFTSDEVYGEKPLILERVTSYVSS</sequence>
<dbReference type="GO" id="GO:0016747">
    <property type="term" value="F:acyltransferase activity, transferring groups other than amino-acyl groups"/>
    <property type="evidence" value="ECO:0007669"/>
    <property type="project" value="InterPro"/>
</dbReference>
<dbReference type="AlphaFoldDB" id="F4B5E6"/>
<dbReference type="eggNOG" id="arCOG00845">
    <property type="taxonomic scope" value="Archaea"/>
</dbReference>
<dbReference type="STRING" id="933801.Ahos_0349"/>
<dbReference type="PANTHER" id="PTHR43617">
    <property type="entry name" value="L-AMINO ACID N-ACETYLTRANSFERASE"/>
    <property type="match status" value="1"/>
</dbReference>
<dbReference type="SUPFAM" id="SSF55729">
    <property type="entry name" value="Acyl-CoA N-acyltransferases (Nat)"/>
    <property type="match status" value="1"/>
</dbReference>
<gene>
    <name evidence="2" type="ordered locus">Ahos_0349</name>
</gene>
<dbReference type="Gene3D" id="3.40.630.30">
    <property type="match status" value="1"/>
</dbReference>
<dbReference type="PROSITE" id="PS51186">
    <property type="entry name" value="GNAT"/>
    <property type="match status" value="1"/>
</dbReference>
<keyword evidence="3" id="KW-1185">Reference proteome</keyword>